<protein>
    <recommendedName>
        <fullName evidence="4">DUF2278 family protein</fullName>
    </recommendedName>
</protein>
<dbReference type="OrthoDB" id="2580841at2759"/>
<accession>A0A9P9E6U7</accession>
<proteinExistence type="predicted"/>
<comment type="caution">
    <text evidence="2">The sequence shown here is derived from an EMBL/GenBank/DDBJ whole genome shotgun (WGS) entry which is preliminary data.</text>
</comment>
<evidence type="ECO:0000313" key="2">
    <source>
        <dbReference type="EMBL" id="KAH7131751.1"/>
    </source>
</evidence>
<evidence type="ECO:0000313" key="3">
    <source>
        <dbReference type="Proteomes" id="UP000717696"/>
    </source>
</evidence>
<reference evidence="2" key="1">
    <citation type="journal article" date="2021" name="Nat. Commun.">
        <title>Genetic determinants of endophytism in the Arabidopsis root mycobiome.</title>
        <authorList>
            <person name="Mesny F."/>
            <person name="Miyauchi S."/>
            <person name="Thiergart T."/>
            <person name="Pickel B."/>
            <person name="Atanasova L."/>
            <person name="Karlsson M."/>
            <person name="Huettel B."/>
            <person name="Barry K.W."/>
            <person name="Haridas S."/>
            <person name="Chen C."/>
            <person name="Bauer D."/>
            <person name="Andreopoulos W."/>
            <person name="Pangilinan J."/>
            <person name="LaButti K."/>
            <person name="Riley R."/>
            <person name="Lipzen A."/>
            <person name="Clum A."/>
            <person name="Drula E."/>
            <person name="Henrissat B."/>
            <person name="Kohler A."/>
            <person name="Grigoriev I.V."/>
            <person name="Martin F.M."/>
            <person name="Hacquard S."/>
        </authorList>
    </citation>
    <scope>NUCLEOTIDE SEQUENCE</scope>
    <source>
        <strain evidence="2">MPI-CAGE-AT-0021</strain>
    </source>
</reference>
<sequence length="177" mass="20046">MPLNGPYVVWKAQPVKWDTREARGGDLCSPHGQLSFDDDNGRHTTNINTGDLTTEDPFGARIIRGLENLNGRKHYQMPPPLDFLHDGFLDIRRGIIRDTNAPGPNNDITDDLDAFFKVDLEHSDVFIWGEYYADNGEGVHQLHMNQGNYSRNPGWYRENGPGQDGGIVMRLPDGKWK</sequence>
<dbReference type="InterPro" id="IPR019268">
    <property type="entry name" value="DUF2278"/>
</dbReference>
<feature type="region of interest" description="Disordered" evidence="1">
    <location>
        <begin position="32"/>
        <end position="51"/>
    </location>
</feature>
<name>A0A9P9E6U7_9HYPO</name>
<keyword evidence="3" id="KW-1185">Reference proteome</keyword>
<evidence type="ECO:0008006" key="4">
    <source>
        <dbReference type="Google" id="ProtNLM"/>
    </source>
</evidence>
<dbReference type="Proteomes" id="UP000717696">
    <property type="component" value="Unassembled WGS sequence"/>
</dbReference>
<dbReference type="Pfam" id="PF10042">
    <property type="entry name" value="DUF2278"/>
    <property type="match status" value="1"/>
</dbReference>
<dbReference type="EMBL" id="JAGMUU010000019">
    <property type="protein sequence ID" value="KAH7131751.1"/>
    <property type="molecule type" value="Genomic_DNA"/>
</dbReference>
<evidence type="ECO:0000256" key="1">
    <source>
        <dbReference type="SAM" id="MobiDB-lite"/>
    </source>
</evidence>
<organism evidence="2 3">
    <name type="scientific">Dactylonectria estremocensis</name>
    <dbReference type="NCBI Taxonomy" id="1079267"/>
    <lineage>
        <taxon>Eukaryota</taxon>
        <taxon>Fungi</taxon>
        <taxon>Dikarya</taxon>
        <taxon>Ascomycota</taxon>
        <taxon>Pezizomycotina</taxon>
        <taxon>Sordariomycetes</taxon>
        <taxon>Hypocreomycetidae</taxon>
        <taxon>Hypocreales</taxon>
        <taxon>Nectriaceae</taxon>
        <taxon>Dactylonectria</taxon>
    </lineage>
</organism>
<gene>
    <name evidence="2" type="ORF">B0J13DRAFT_626804</name>
</gene>
<dbReference type="AlphaFoldDB" id="A0A9P9E6U7"/>